<dbReference type="AlphaFoldDB" id="A0A915IBW0"/>
<dbReference type="Proteomes" id="UP000887565">
    <property type="component" value="Unplaced"/>
</dbReference>
<keyword evidence="1" id="KW-1185">Reference proteome</keyword>
<organism evidence="1 2">
    <name type="scientific">Romanomermis culicivorax</name>
    <name type="common">Nematode worm</name>
    <dbReference type="NCBI Taxonomy" id="13658"/>
    <lineage>
        <taxon>Eukaryota</taxon>
        <taxon>Metazoa</taxon>
        <taxon>Ecdysozoa</taxon>
        <taxon>Nematoda</taxon>
        <taxon>Enoplea</taxon>
        <taxon>Dorylaimia</taxon>
        <taxon>Mermithida</taxon>
        <taxon>Mermithoidea</taxon>
        <taxon>Mermithidae</taxon>
        <taxon>Romanomermis</taxon>
    </lineage>
</organism>
<reference evidence="2" key="1">
    <citation type="submission" date="2022-11" db="UniProtKB">
        <authorList>
            <consortium name="WormBaseParasite"/>
        </authorList>
    </citation>
    <scope>IDENTIFICATION</scope>
</reference>
<dbReference type="WBParaSite" id="nRc.2.0.1.t11660-RA">
    <property type="protein sequence ID" value="nRc.2.0.1.t11660-RA"/>
    <property type="gene ID" value="nRc.2.0.1.g11660"/>
</dbReference>
<accession>A0A915IBW0</accession>
<sequence>MNIIDLDVRERSVFGVRIFRKRRGNCKYVTVAGKKACSAASYWTSIRVGGHWVFGNRTANPKNDSLREKDQ</sequence>
<evidence type="ECO:0000313" key="1">
    <source>
        <dbReference type="Proteomes" id="UP000887565"/>
    </source>
</evidence>
<name>A0A915IBW0_ROMCU</name>
<evidence type="ECO:0000313" key="2">
    <source>
        <dbReference type="WBParaSite" id="nRc.2.0.1.t11660-RA"/>
    </source>
</evidence>
<protein>
    <submittedName>
        <fullName evidence="2">Uncharacterized protein</fullName>
    </submittedName>
</protein>
<proteinExistence type="predicted"/>